<protein>
    <submittedName>
        <fullName evidence="1">Uncharacterized protein</fullName>
    </submittedName>
</protein>
<organism evidence="1 2">
    <name type="scientific">Pseudomonas syringae pv. maculicola</name>
    <dbReference type="NCBI Taxonomy" id="59511"/>
    <lineage>
        <taxon>Bacteria</taxon>
        <taxon>Pseudomonadati</taxon>
        <taxon>Pseudomonadota</taxon>
        <taxon>Gammaproteobacteria</taxon>
        <taxon>Pseudomonadales</taxon>
        <taxon>Pseudomonadaceae</taxon>
        <taxon>Pseudomonas</taxon>
    </lineage>
</organism>
<feature type="non-terminal residue" evidence="1">
    <location>
        <position position="1"/>
    </location>
</feature>
<proteinExistence type="predicted"/>
<accession>A0A3M2VPK7</accession>
<reference evidence="1 2" key="1">
    <citation type="submission" date="2018-08" db="EMBL/GenBank/DDBJ databases">
        <title>Recombination of ecologically and evolutionarily significant loci maintains genetic cohesion in the Pseudomonas syringae species complex.</title>
        <authorList>
            <person name="Dillon M."/>
            <person name="Thakur S."/>
            <person name="Almeida R.N.D."/>
            <person name="Weir B.S."/>
            <person name="Guttman D.S."/>
        </authorList>
    </citation>
    <scope>NUCLEOTIDE SEQUENCE [LARGE SCALE GENOMIC DNA]</scope>
    <source>
        <strain evidence="1 2">88_10</strain>
    </source>
</reference>
<dbReference type="AlphaFoldDB" id="A0A3M2VPK7"/>
<sequence>FMKVEGIEGESVDVEHKGGASYYPTIMMRCNRSVILLVQAVVRPLAV</sequence>
<dbReference type="Proteomes" id="UP000282378">
    <property type="component" value="Unassembled WGS sequence"/>
</dbReference>
<evidence type="ECO:0000313" key="2">
    <source>
        <dbReference type="Proteomes" id="UP000282378"/>
    </source>
</evidence>
<dbReference type="EMBL" id="RBNL01003981">
    <property type="protein sequence ID" value="RML41206.1"/>
    <property type="molecule type" value="Genomic_DNA"/>
</dbReference>
<evidence type="ECO:0000313" key="1">
    <source>
        <dbReference type="EMBL" id="RML41206.1"/>
    </source>
</evidence>
<gene>
    <name evidence="1" type="ORF">APX70_05802</name>
</gene>
<comment type="caution">
    <text evidence="1">The sequence shown here is derived from an EMBL/GenBank/DDBJ whole genome shotgun (WGS) entry which is preliminary data.</text>
</comment>
<name>A0A3M2VPK7_PSEYM</name>